<accession>A0ABR3JMS2</accession>
<comment type="caution">
    <text evidence="3">The sequence shown here is derived from an EMBL/GenBank/DDBJ whole genome shotgun (WGS) entry which is preliminary data.</text>
</comment>
<reference evidence="4" key="1">
    <citation type="submission" date="2024-06" db="EMBL/GenBank/DDBJ databases">
        <title>Multi-omics analyses provide insights into the biosynthesis of the anticancer antibiotic pleurotin in Hohenbuehelia grisea.</title>
        <authorList>
            <person name="Weaver J.A."/>
            <person name="Alberti F."/>
        </authorList>
    </citation>
    <scope>NUCLEOTIDE SEQUENCE [LARGE SCALE GENOMIC DNA]</scope>
    <source>
        <strain evidence="4">T-177</strain>
    </source>
</reference>
<dbReference type="PANTHER" id="PTHR48081">
    <property type="entry name" value="AB HYDROLASE SUPERFAMILY PROTEIN C4A8.06C"/>
    <property type="match status" value="1"/>
</dbReference>
<organism evidence="3 4">
    <name type="scientific">Hohenbuehelia grisea</name>
    <dbReference type="NCBI Taxonomy" id="104357"/>
    <lineage>
        <taxon>Eukaryota</taxon>
        <taxon>Fungi</taxon>
        <taxon>Dikarya</taxon>
        <taxon>Basidiomycota</taxon>
        <taxon>Agaricomycotina</taxon>
        <taxon>Agaricomycetes</taxon>
        <taxon>Agaricomycetidae</taxon>
        <taxon>Agaricales</taxon>
        <taxon>Pleurotineae</taxon>
        <taxon>Pleurotaceae</taxon>
        <taxon>Hohenbuehelia</taxon>
    </lineage>
</organism>
<dbReference type="PANTHER" id="PTHR48081:SF31">
    <property type="entry name" value="STERYL ACETYL HYDROLASE MUG81-RELATED"/>
    <property type="match status" value="1"/>
</dbReference>
<keyword evidence="1" id="KW-0378">Hydrolase</keyword>
<dbReference type="EMBL" id="JASNQZ010000006">
    <property type="protein sequence ID" value="KAL0956760.1"/>
    <property type="molecule type" value="Genomic_DNA"/>
</dbReference>
<dbReference type="Gene3D" id="3.40.50.1820">
    <property type="entry name" value="alpha/beta hydrolase"/>
    <property type="match status" value="1"/>
</dbReference>
<evidence type="ECO:0000313" key="4">
    <source>
        <dbReference type="Proteomes" id="UP001556367"/>
    </source>
</evidence>
<dbReference type="Pfam" id="PF07859">
    <property type="entry name" value="Abhydrolase_3"/>
    <property type="match status" value="1"/>
</dbReference>
<proteinExistence type="predicted"/>
<evidence type="ECO:0000259" key="2">
    <source>
        <dbReference type="Pfam" id="PF07859"/>
    </source>
</evidence>
<protein>
    <recommendedName>
        <fullName evidence="2">Alpha/beta hydrolase fold-3 domain-containing protein</fullName>
    </recommendedName>
</protein>
<feature type="domain" description="Alpha/beta hydrolase fold-3" evidence="2">
    <location>
        <begin position="114"/>
        <end position="334"/>
    </location>
</feature>
<dbReference type="Proteomes" id="UP001556367">
    <property type="component" value="Unassembled WGS sequence"/>
</dbReference>
<dbReference type="InterPro" id="IPR013094">
    <property type="entry name" value="AB_hydrolase_3"/>
</dbReference>
<sequence length="367" mass="40617">MPVASRYAQLSWSEVVGFAFSWLKLPLVLTTTLITSPFHKYNKHKPWRRVLSDCTFRWVASLTMPQFQTFLGTTEGTYCKAVQQAKLQPVTENLDDDGVSQLLWIGPKGTDNVLLYLHGGGFIGGVNEASIRFWRYVQQKLKSGPSGIDLHIVILKYSLIPEGRFPTPLRQSVLAIEHLLASGVSPSKLHLAGDSAGGNLIMQVLLHTQHPVDGVPPLDLPAPIGGALLLSPWASLTANTASRTENDKVDICTARACREFGDQVLYGVPEQLWPYLDPVNAPESWFTGMERAVQRVLITAGSAECLRDEIVMLGEIMKKHHSGAEVVVQHRGVHVDPMVDFLAYLPEKQLGSVTPMIIQWFVEGYRA</sequence>
<keyword evidence="4" id="KW-1185">Reference proteome</keyword>
<gene>
    <name evidence="3" type="ORF">HGRIS_002879</name>
</gene>
<dbReference type="SUPFAM" id="SSF53474">
    <property type="entry name" value="alpha/beta-Hydrolases"/>
    <property type="match status" value="1"/>
</dbReference>
<name>A0ABR3JMS2_9AGAR</name>
<evidence type="ECO:0000256" key="1">
    <source>
        <dbReference type="ARBA" id="ARBA00022801"/>
    </source>
</evidence>
<dbReference type="InterPro" id="IPR029058">
    <property type="entry name" value="AB_hydrolase_fold"/>
</dbReference>
<dbReference type="InterPro" id="IPR050300">
    <property type="entry name" value="GDXG_lipolytic_enzyme"/>
</dbReference>
<evidence type="ECO:0000313" key="3">
    <source>
        <dbReference type="EMBL" id="KAL0956760.1"/>
    </source>
</evidence>